<evidence type="ECO:0000313" key="1">
    <source>
        <dbReference type="EMBL" id="MEN2766847.1"/>
    </source>
</evidence>
<organism evidence="1 2">
    <name type="scientific">Ornithinibacillus xuwenensis</name>
    <dbReference type="NCBI Taxonomy" id="3144668"/>
    <lineage>
        <taxon>Bacteria</taxon>
        <taxon>Bacillati</taxon>
        <taxon>Bacillota</taxon>
        <taxon>Bacilli</taxon>
        <taxon>Bacillales</taxon>
        <taxon>Bacillaceae</taxon>
        <taxon>Ornithinibacillus</taxon>
    </lineage>
</organism>
<evidence type="ECO:0000313" key="2">
    <source>
        <dbReference type="Proteomes" id="UP001444625"/>
    </source>
</evidence>
<accession>A0ABU9XEZ4</accession>
<comment type="caution">
    <text evidence="1">The sequence shown here is derived from an EMBL/GenBank/DDBJ whole genome shotgun (WGS) entry which is preliminary data.</text>
</comment>
<gene>
    <name evidence="1" type="ORF">ABC228_06595</name>
</gene>
<sequence>MLNDLMNMDEGLKNFLCKRIFEDRIATQSEIIQLAVQERYEETEVYRGLEIFLYNSLIDQVQDIMPSPIKGDFLISDNRYYEFKANGYL</sequence>
<name>A0ABU9XEZ4_9BACI</name>
<reference evidence="1 2" key="1">
    <citation type="submission" date="2024-05" db="EMBL/GenBank/DDBJ databases">
        <authorList>
            <person name="Haq I."/>
            <person name="Ullah Z."/>
            <person name="Ahmad R."/>
            <person name="Li M."/>
            <person name="Tong Y."/>
        </authorList>
    </citation>
    <scope>NUCLEOTIDE SEQUENCE [LARGE SCALE GENOMIC DNA]</scope>
    <source>
        <strain evidence="1 2">16A2E</strain>
    </source>
</reference>
<keyword evidence="2" id="KW-1185">Reference proteome</keyword>
<dbReference type="EMBL" id="JBDIML010000002">
    <property type="protein sequence ID" value="MEN2766847.1"/>
    <property type="molecule type" value="Genomic_DNA"/>
</dbReference>
<dbReference type="Proteomes" id="UP001444625">
    <property type="component" value="Unassembled WGS sequence"/>
</dbReference>
<protein>
    <submittedName>
        <fullName evidence="1">Uncharacterized protein</fullName>
    </submittedName>
</protein>
<proteinExistence type="predicted"/>
<dbReference type="RefSeq" id="WP_345824316.1">
    <property type="nucleotide sequence ID" value="NZ_JBDIML010000002.1"/>
</dbReference>